<reference evidence="1 2" key="1">
    <citation type="submission" date="2019-08" db="EMBL/GenBank/DDBJ databases">
        <authorList>
            <person name="Luo N."/>
        </authorList>
    </citation>
    <scope>NUCLEOTIDE SEQUENCE [LARGE SCALE GENOMIC DNA]</scope>
    <source>
        <strain evidence="1 2">NCIMB 9442</strain>
    </source>
</reference>
<proteinExistence type="predicted"/>
<dbReference type="InterPro" id="IPR014710">
    <property type="entry name" value="RmlC-like_jellyroll"/>
</dbReference>
<dbReference type="Proteomes" id="UP001194469">
    <property type="component" value="Unassembled WGS sequence"/>
</dbReference>
<keyword evidence="2" id="KW-1185">Reference proteome</keyword>
<dbReference type="Gene3D" id="2.60.120.10">
    <property type="entry name" value="Jelly Rolls"/>
    <property type="match status" value="1"/>
</dbReference>
<dbReference type="SUPFAM" id="SSF51182">
    <property type="entry name" value="RmlC-like cupins"/>
    <property type="match status" value="1"/>
</dbReference>
<organism evidence="1 2">
    <name type="scientific">Nitratidesulfovibrio oxamicus</name>
    <dbReference type="NCBI Taxonomy" id="32016"/>
    <lineage>
        <taxon>Bacteria</taxon>
        <taxon>Pseudomonadati</taxon>
        <taxon>Thermodesulfobacteriota</taxon>
        <taxon>Desulfovibrionia</taxon>
        <taxon>Desulfovibrionales</taxon>
        <taxon>Desulfovibrionaceae</taxon>
        <taxon>Nitratidesulfovibrio</taxon>
    </lineage>
</organism>
<sequence length="127" mass="14825">MKRKCVVPAGGLEFWSNEQKAALGDGMHDTNVGCHVAYENDHFRIWTIHLSPGEWLHFHRHERPYYWTALSAGRARSRHDDGSVWEVEYEVGDTKYFDKIDKDNFFVHDVLNIGESPLVFSTVEFLR</sequence>
<name>A0ABS0J8F9_9BACT</name>
<gene>
    <name evidence="1" type="ORF">FVW20_17415</name>
</gene>
<dbReference type="RefSeq" id="WP_196610578.1">
    <property type="nucleotide sequence ID" value="NZ_VRYY01000701.1"/>
</dbReference>
<evidence type="ECO:0000313" key="1">
    <source>
        <dbReference type="EMBL" id="MBG3878732.1"/>
    </source>
</evidence>
<accession>A0ABS0J8F9</accession>
<comment type="caution">
    <text evidence="1">The sequence shown here is derived from an EMBL/GenBank/DDBJ whole genome shotgun (WGS) entry which is preliminary data.</text>
</comment>
<protein>
    <submittedName>
        <fullName evidence="1">Cupin domain-containing protein</fullName>
    </submittedName>
</protein>
<dbReference type="EMBL" id="VRYY01000701">
    <property type="protein sequence ID" value="MBG3878732.1"/>
    <property type="molecule type" value="Genomic_DNA"/>
</dbReference>
<evidence type="ECO:0000313" key="2">
    <source>
        <dbReference type="Proteomes" id="UP001194469"/>
    </source>
</evidence>
<dbReference type="InterPro" id="IPR011051">
    <property type="entry name" value="RmlC_Cupin_sf"/>
</dbReference>